<organism evidence="2 3">
    <name type="scientific">Flavobacterium johnsoniae</name>
    <name type="common">Cytophaga johnsonae</name>
    <dbReference type="NCBI Taxonomy" id="986"/>
    <lineage>
        <taxon>Bacteria</taxon>
        <taxon>Pseudomonadati</taxon>
        <taxon>Bacteroidota</taxon>
        <taxon>Flavobacteriia</taxon>
        <taxon>Flavobacteriales</taxon>
        <taxon>Flavobacteriaceae</taxon>
        <taxon>Flavobacterium</taxon>
    </lineage>
</organism>
<gene>
    <name evidence="2" type="ORF">BKM63_20345</name>
</gene>
<evidence type="ECO:0000313" key="2">
    <source>
        <dbReference type="EMBL" id="OIV40292.1"/>
    </source>
</evidence>
<protein>
    <recommendedName>
        <fullName evidence="4">YD repeat-containing protein</fullName>
    </recommendedName>
</protein>
<dbReference type="PROSITE" id="PS51257">
    <property type="entry name" value="PROKAR_LIPOPROTEIN"/>
    <property type="match status" value="1"/>
</dbReference>
<name>A0A1J7CFH6_FLAJO</name>
<sequence>MKKIIGLLSFAFLVLSSCSSDNDESSNLPNPILVKEIAVNDEGKIYINTNTYDGNKIKSITSQRGYVMNYTYTGDVITKTEDIDFQRGVTSVYEYTYKDGKLFSVLKSVVYDYYLKPQYENLKKYTHNEDGTVSYQFYKVNMVTGAEEGFGEISGKLTFKNGNIVREDWSDGSYIYEYDNKNSIYKNVLGFNLLLNTDSSPNNLLKSISIYNNYVNDPVTYQYEYNSDDYPVKLNAGVINGMTFPEVKYTY</sequence>
<evidence type="ECO:0008006" key="4">
    <source>
        <dbReference type="Google" id="ProtNLM"/>
    </source>
</evidence>
<dbReference type="EMBL" id="MLFK01000010">
    <property type="protein sequence ID" value="OIV40292.1"/>
    <property type="molecule type" value="Genomic_DNA"/>
</dbReference>
<proteinExistence type="predicted"/>
<comment type="caution">
    <text evidence="2">The sequence shown here is derived from an EMBL/GenBank/DDBJ whole genome shotgun (WGS) entry which is preliminary data.</text>
</comment>
<keyword evidence="1" id="KW-0732">Signal</keyword>
<dbReference type="RefSeq" id="WP_071638417.1">
    <property type="nucleotide sequence ID" value="NZ_MLFK01000010.1"/>
</dbReference>
<dbReference type="AlphaFoldDB" id="A0A1J7CFH6"/>
<feature type="signal peptide" evidence="1">
    <location>
        <begin position="1"/>
        <end position="22"/>
    </location>
</feature>
<keyword evidence="3" id="KW-1185">Reference proteome</keyword>
<dbReference type="Proteomes" id="UP000182826">
    <property type="component" value="Unassembled WGS sequence"/>
</dbReference>
<evidence type="ECO:0000313" key="3">
    <source>
        <dbReference type="Proteomes" id="UP000182826"/>
    </source>
</evidence>
<accession>A0A1J7CFH6</accession>
<evidence type="ECO:0000256" key="1">
    <source>
        <dbReference type="SAM" id="SignalP"/>
    </source>
</evidence>
<reference evidence="2 3" key="1">
    <citation type="submission" date="2016-10" db="EMBL/GenBank/DDBJ databases">
        <title>Draft Genome Sequence of Rhizobacteria Flavobacterium johnsoniae CI04.</title>
        <authorList>
            <person name="Bravo J.I."/>
            <person name="Lozano G.L."/>
            <person name="Handelsman J."/>
        </authorList>
    </citation>
    <scope>NUCLEOTIDE SEQUENCE [LARGE SCALE GENOMIC DNA]</scope>
    <source>
        <strain evidence="2 3">CI04</strain>
    </source>
</reference>
<dbReference type="OrthoDB" id="1376969at2"/>
<feature type="chain" id="PRO_5009644335" description="YD repeat-containing protein" evidence="1">
    <location>
        <begin position="23"/>
        <end position="251"/>
    </location>
</feature>